<proteinExistence type="inferred from homology"/>
<dbReference type="GO" id="GO:0008170">
    <property type="term" value="F:N-methyltransferase activity"/>
    <property type="evidence" value="ECO:0007669"/>
    <property type="project" value="InterPro"/>
</dbReference>
<dbReference type="GO" id="GO:0032259">
    <property type="term" value="P:methylation"/>
    <property type="evidence" value="ECO:0007669"/>
    <property type="project" value="UniProtKB-KW"/>
</dbReference>
<evidence type="ECO:0000259" key="4">
    <source>
        <dbReference type="Pfam" id="PF01555"/>
    </source>
</evidence>
<evidence type="ECO:0000256" key="3">
    <source>
        <dbReference type="ARBA" id="ARBA00022679"/>
    </source>
</evidence>
<comment type="similarity">
    <text evidence="1">Belongs to the N(4)/N(6)-methyltransferase family.</text>
</comment>
<dbReference type="AlphaFoldDB" id="A0A9D5Q516"/>
<dbReference type="InterPro" id="IPR029063">
    <property type="entry name" value="SAM-dependent_MTases_sf"/>
</dbReference>
<dbReference type="SUPFAM" id="SSF53335">
    <property type="entry name" value="S-adenosyl-L-methionine-dependent methyltransferases"/>
    <property type="match status" value="2"/>
</dbReference>
<dbReference type="InterPro" id="IPR002941">
    <property type="entry name" value="DNA_methylase_N4/N6"/>
</dbReference>
<dbReference type="EMBL" id="WJJP01000133">
    <property type="protein sequence ID" value="MBD3323787.1"/>
    <property type="molecule type" value="Genomic_DNA"/>
</dbReference>
<evidence type="ECO:0000313" key="5">
    <source>
        <dbReference type="EMBL" id="MBD3323787.1"/>
    </source>
</evidence>
<accession>A0A9D5Q516</accession>
<protein>
    <submittedName>
        <fullName evidence="5">DUF1156 domain-containing protein</fullName>
    </submittedName>
</protein>
<evidence type="ECO:0000256" key="2">
    <source>
        <dbReference type="ARBA" id="ARBA00022603"/>
    </source>
</evidence>
<dbReference type="PROSITE" id="PS00092">
    <property type="entry name" value="N6_MTASE"/>
    <property type="match status" value="1"/>
</dbReference>
<keyword evidence="2" id="KW-0489">Methyltransferase</keyword>
<feature type="domain" description="DNA methylase N-4/N-6" evidence="4">
    <location>
        <begin position="87"/>
        <end position="116"/>
    </location>
</feature>
<reference evidence="5" key="1">
    <citation type="submission" date="2019-11" db="EMBL/GenBank/DDBJ databases">
        <title>Microbial mats filling the niche in hypersaline microbial mats.</title>
        <authorList>
            <person name="Wong H.L."/>
            <person name="Macleod F.I."/>
            <person name="White R.A. III"/>
            <person name="Burns B.P."/>
        </authorList>
    </citation>
    <scope>NUCLEOTIDE SEQUENCE</scope>
    <source>
        <strain evidence="5">Rbin_158</strain>
    </source>
</reference>
<dbReference type="Gene3D" id="3.40.50.150">
    <property type="entry name" value="Vaccinia Virus protein VP39"/>
    <property type="match status" value="2"/>
</dbReference>
<evidence type="ECO:0000256" key="1">
    <source>
        <dbReference type="ARBA" id="ARBA00006594"/>
    </source>
</evidence>
<comment type="caution">
    <text evidence="5">The sequence shown here is derived from an EMBL/GenBank/DDBJ whole genome shotgun (WGS) entry which is preliminary data.</text>
</comment>
<dbReference type="Proteomes" id="UP000649604">
    <property type="component" value="Unassembled WGS sequence"/>
</dbReference>
<dbReference type="InterPro" id="IPR002052">
    <property type="entry name" value="DNA_methylase_N6_adenine_CS"/>
</dbReference>
<sequence>MEQAKFIDSTTEDIISRLAQDETGKRQYYRPIYSLHKWWARRPGSLFRAIILLAATGQPEQLFSSNNGKEISTKSDYFKSHNLHDLVILDPFMGGGTTLVEANRLGAKVIGCDINPVSYWIVREILKPLDLEKLDAYFRTLEQTAGEQIKMLYRTICPYCHVNGESLYVFWVRYVSCLHCGNPVHLFKQSLLNKGAYRNKPLSSTNPATVFCPRCFSVQSWTGESNHTCLKCQHIFHPQEGTYNQGYYYCSQCQTPKISLIQTLQAGQRLKERLVAIEYWCSQCQKRRYKSPDEQDDAILQQVEETFAQLHDQLRFPKQAILPGASSVRWRRHNYRFYYEVFHHRQLLAFHYLLQAIHLIPEQEYQYAFLTVFSNALEYNNMMTPYNYPHRKLHHLFNYHAMPLTTTPVENVVWGVGKEGAGTFTNCYRRYVRAKVYCQSPFDKFKQTSGSIETVNTSGETIAAQFVSSFKQLCHTPKGALLLNGDSSHLPGIPDDSVDFVITDPPYFDNIHYSELSNFFYVWLQAYLDHPYFSHEHVPTQEEAIVNTGMDKGEQEYEALLSSVFRESARVLKDQGKLIFTFHHTKWRAWWTVFKAITNAGLQVVDYFPVMSEYKVNPHIRNKQAMDMDIVLICAKQRPFGPLSPSPQDVLTRVIEHLDSGLATSSDNRLFLHFMGELLKTASALHEKQQKNYEWFTHALAHFDDFLTRRPQTQQDPSYHLPQPIQLRLLEKLQGGG</sequence>
<dbReference type="GO" id="GO:0003677">
    <property type="term" value="F:DNA binding"/>
    <property type="evidence" value="ECO:0007669"/>
    <property type="project" value="InterPro"/>
</dbReference>
<gene>
    <name evidence="5" type="ORF">GF339_04330</name>
</gene>
<organism evidence="5 6">
    <name type="scientific">candidate division KSB3 bacterium</name>
    <dbReference type="NCBI Taxonomy" id="2044937"/>
    <lineage>
        <taxon>Bacteria</taxon>
        <taxon>candidate division KSB3</taxon>
    </lineage>
</organism>
<evidence type="ECO:0000313" key="6">
    <source>
        <dbReference type="Proteomes" id="UP000649604"/>
    </source>
</evidence>
<keyword evidence="3" id="KW-0808">Transferase</keyword>
<name>A0A9D5Q516_9BACT</name>
<dbReference type="Pfam" id="PF01555">
    <property type="entry name" value="N6_N4_Mtase"/>
    <property type="match status" value="1"/>
</dbReference>